<dbReference type="SUPFAM" id="SSF47384">
    <property type="entry name" value="Homodimeric domain of signal transducing histidine kinase"/>
    <property type="match status" value="1"/>
</dbReference>
<dbReference type="GO" id="GO:0000155">
    <property type="term" value="F:phosphorelay sensor kinase activity"/>
    <property type="evidence" value="ECO:0007669"/>
    <property type="project" value="InterPro"/>
</dbReference>
<dbReference type="FunFam" id="3.30.565.10:FF:000006">
    <property type="entry name" value="Sensor histidine kinase WalK"/>
    <property type="match status" value="1"/>
</dbReference>
<feature type="compositionally biased region" description="Polar residues" evidence="8">
    <location>
        <begin position="474"/>
        <end position="493"/>
    </location>
</feature>
<feature type="region of interest" description="Disordered" evidence="8">
    <location>
        <begin position="471"/>
        <end position="493"/>
    </location>
</feature>
<keyword evidence="9" id="KW-0472">Membrane</keyword>
<dbReference type="InterPro" id="IPR036890">
    <property type="entry name" value="HATPase_C_sf"/>
</dbReference>
<dbReference type="PANTHER" id="PTHR45453:SF1">
    <property type="entry name" value="PHOSPHATE REGULON SENSOR PROTEIN PHOR"/>
    <property type="match status" value="1"/>
</dbReference>
<keyword evidence="5 11" id="KW-0418">Kinase</keyword>
<dbReference type="NCBIfam" id="NF041735">
    <property type="entry name" value="hist_kin_RppB"/>
    <property type="match status" value="1"/>
</dbReference>
<reference evidence="11 12" key="1">
    <citation type="submission" date="2017-06" db="EMBL/GenBank/DDBJ databases">
        <title>Genome sequencing of cyanobaciteial culture collection at National Institute for Environmental Studies (NIES).</title>
        <authorList>
            <person name="Hirose Y."/>
            <person name="Shimura Y."/>
            <person name="Fujisawa T."/>
            <person name="Nakamura Y."/>
            <person name="Kawachi M."/>
        </authorList>
    </citation>
    <scope>NUCLEOTIDE SEQUENCE [LARGE SCALE GENOMIC DNA]</scope>
    <source>
        <strain evidence="11 12">NIES-37</strain>
    </source>
</reference>
<dbReference type="Gene3D" id="3.30.565.10">
    <property type="entry name" value="Histidine kinase-like ATPase, C-terminal domain"/>
    <property type="match status" value="1"/>
</dbReference>
<dbReference type="SMART" id="SM00387">
    <property type="entry name" value="HATPase_c"/>
    <property type="match status" value="1"/>
</dbReference>
<dbReference type="InterPro" id="IPR003594">
    <property type="entry name" value="HATPase_dom"/>
</dbReference>
<dbReference type="RefSeq" id="WP_096581225.1">
    <property type="nucleotide sequence ID" value="NZ_CAWNJS010000001.1"/>
</dbReference>
<dbReference type="InterPro" id="IPR041610">
    <property type="entry name" value="ArlS_N"/>
</dbReference>
<sequence>MNQNQLFQQTRLRLALWYALVMAFILSICGFGIYKAVAHAHSMTLGRELESVAGTLHDTIELKLRQPAQLEPVIENFLPNICVVGQSCIPEKSSPKRHILSAINQSNYYVRFYDISGRLIAIAGNYPEGLPIVFKKELWQTLKDSKGNLYQQISFALHTQENRDWGYIQVGRSLADFNSYLNAVKLTLILGLPIIMSLVGIASWWLAGLAMKPIYLSYRQIQQFTADAAHELRTPLAATQATVESALMMSHLDEAEAREILRTTQRQNQRLTNLVTDLLLLTRLDRQSIPLQSEICCLDDIISDLIEEFAALAIAADITLTSSIQLSQPLNVVGNQDQLYRLFSNLIVNAIHYTPAGGKVKVSLDRNDHYAVIQVEDTGIGIPQPELTRIFDRFYRVNSDRSRTTGGSGLGLAIAKAIVQTHHGSLDVQSELGKGSTFTVKLPFRIGDWGLGTGDWGLGTGDWGLGTGDWGQREITNTKHQTPNTKHQTPNDK</sequence>
<keyword evidence="6" id="KW-0902">Two-component regulatory system</keyword>
<evidence type="ECO:0000256" key="5">
    <source>
        <dbReference type="ARBA" id="ARBA00022777"/>
    </source>
</evidence>
<evidence type="ECO:0000256" key="4">
    <source>
        <dbReference type="ARBA" id="ARBA00022679"/>
    </source>
</evidence>
<evidence type="ECO:0000313" key="12">
    <source>
        <dbReference type="Proteomes" id="UP000218785"/>
    </source>
</evidence>
<dbReference type="InterPro" id="IPR036097">
    <property type="entry name" value="HisK_dim/P_sf"/>
</dbReference>
<dbReference type="SMART" id="SM00388">
    <property type="entry name" value="HisKA"/>
    <property type="match status" value="1"/>
</dbReference>
<dbReference type="EC" id="2.7.13.3" evidence="2"/>
<dbReference type="Pfam" id="PF00512">
    <property type="entry name" value="HisKA"/>
    <property type="match status" value="1"/>
</dbReference>
<dbReference type="SUPFAM" id="SSF55874">
    <property type="entry name" value="ATPase domain of HSP90 chaperone/DNA topoisomerase II/histidine kinase"/>
    <property type="match status" value="1"/>
</dbReference>
<dbReference type="InterPro" id="IPR003661">
    <property type="entry name" value="HisK_dim/P_dom"/>
</dbReference>
<accession>A0A1Z4N792</accession>
<proteinExistence type="predicted"/>
<evidence type="ECO:0000256" key="1">
    <source>
        <dbReference type="ARBA" id="ARBA00000085"/>
    </source>
</evidence>
<dbReference type="GO" id="GO:0016036">
    <property type="term" value="P:cellular response to phosphate starvation"/>
    <property type="evidence" value="ECO:0007669"/>
    <property type="project" value="TreeGrafter"/>
</dbReference>
<dbReference type="InterPro" id="IPR050351">
    <property type="entry name" value="BphY/WalK/GraS-like"/>
</dbReference>
<dbReference type="Pfam" id="PF18719">
    <property type="entry name" value="ArlS_N"/>
    <property type="match status" value="1"/>
</dbReference>
<dbReference type="CDD" id="cd00075">
    <property type="entry name" value="HATPase"/>
    <property type="match status" value="1"/>
</dbReference>
<keyword evidence="12" id="KW-1185">Reference proteome</keyword>
<comment type="catalytic activity">
    <reaction evidence="1">
        <text>ATP + protein L-histidine = ADP + protein N-phospho-L-histidine.</text>
        <dbReference type="EC" id="2.7.13.3"/>
    </reaction>
</comment>
<dbReference type="InterPro" id="IPR005467">
    <property type="entry name" value="His_kinase_dom"/>
</dbReference>
<evidence type="ECO:0000259" key="10">
    <source>
        <dbReference type="PROSITE" id="PS50109"/>
    </source>
</evidence>
<dbReference type="PANTHER" id="PTHR45453">
    <property type="entry name" value="PHOSPHATE REGULON SENSOR PROTEIN PHOR"/>
    <property type="match status" value="1"/>
</dbReference>
<evidence type="ECO:0000256" key="7">
    <source>
        <dbReference type="ARBA" id="ARBA00055745"/>
    </source>
</evidence>
<name>A0A1Z4N792_9CYAN</name>
<dbReference type="PROSITE" id="PS50109">
    <property type="entry name" value="HIS_KIN"/>
    <property type="match status" value="1"/>
</dbReference>
<evidence type="ECO:0000256" key="8">
    <source>
        <dbReference type="SAM" id="MobiDB-lite"/>
    </source>
</evidence>
<dbReference type="InterPro" id="IPR004358">
    <property type="entry name" value="Sig_transdc_His_kin-like_C"/>
</dbReference>
<comment type="function">
    <text evidence="7">Photoreceptor which exists in two forms that are reversibly interconvertible by light: the R form that absorbs maximally in the red region of the spectrum and the FR form that absorbs maximally in the far-red region.</text>
</comment>
<evidence type="ECO:0000256" key="3">
    <source>
        <dbReference type="ARBA" id="ARBA00022553"/>
    </source>
</evidence>
<keyword evidence="9" id="KW-1133">Transmembrane helix</keyword>
<dbReference type="PRINTS" id="PR00344">
    <property type="entry name" value="BCTRLSENSOR"/>
</dbReference>
<dbReference type="InterPro" id="IPR049835">
    <property type="entry name" value="RppB"/>
</dbReference>
<feature type="domain" description="Histidine kinase" evidence="10">
    <location>
        <begin position="227"/>
        <end position="446"/>
    </location>
</feature>
<evidence type="ECO:0000256" key="6">
    <source>
        <dbReference type="ARBA" id="ARBA00023012"/>
    </source>
</evidence>
<keyword evidence="3" id="KW-0597">Phosphoprotein</keyword>
<dbReference type="GO" id="GO:0005886">
    <property type="term" value="C:plasma membrane"/>
    <property type="evidence" value="ECO:0007669"/>
    <property type="project" value="TreeGrafter"/>
</dbReference>
<dbReference type="CDD" id="cd00082">
    <property type="entry name" value="HisKA"/>
    <property type="match status" value="1"/>
</dbReference>
<feature type="transmembrane region" description="Helical" evidence="9">
    <location>
        <begin position="15"/>
        <end position="37"/>
    </location>
</feature>
<dbReference type="Proteomes" id="UP000218785">
    <property type="component" value="Chromosome"/>
</dbReference>
<feature type="transmembrane region" description="Helical" evidence="9">
    <location>
        <begin position="186"/>
        <end position="207"/>
    </location>
</feature>
<protein>
    <recommendedName>
        <fullName evidence="2">histidine kinase</fullName>
        <ecNumber evidence="2">2.7.13.3</ecNumber>
    </recommendedName>
</protein>
<dbReference type="AlphaFoldDB" id="A0A1Z4N792"/>
<evidence type="ECO:0000256" key="2">
    <source>
        <dbReference type="ARBA" id="ARBA00012438"/>
    </source>
</evidence>
<evidence type="ECO:0000256" key="9">
    <source>
        <dbReference type="SAM" id="Phobius"/>
    </source>
</evidence>
<evidence type="ECO:0000313" key="11">
    <source>
        <dbReference type="EMBL" id="BAZ01576.1"/>
    </source>
</evidence>
<keyword evidence="9" id="KW-0812">Transmembrane</keyword>
<dbReference type="EMBL" id="AP018248">
    <property type="protein sequence ID" value="BAZ01576.1"/>
    <property type="molecule type" value="Genomic_DNA"/>
</dbReference>
<dbReference type="Gene3D" id="1.10.287.130">
    <property type="match status" value="1"/>
</dbReference>
<dbReference type="GO" id="GO:0004721">
    <property type="term" value="F:phosphoprotein phosphatase activity"/>
    <property type="evidence" value="ECO:0007669"/>
    <property type="project" value="TreeGrafter"/>
</dbReference>
<gene>
    <name evidence="11" type="ORF">NIES37_55790</name>
</gene>
<dbReference type="Pfam" id="PF02518">
    <property type="entry name" value="HATPase_c"/>
    <property type="match status" value="1"/>
</dbReference>
<dbReference type="KEGG" id="ttq:NIES37_55790"/>
<keyword evidence="4" id="KW-0808">Transferase</keyword>
<organism evidence="11 12">
    <name type="scientific">Tolypothrix tenuis PCC 7101</name>
    <dbReference type="NCBI Taxonomy" id="231146"/>
    <lineage>
        <taxon>Bacteria</taxon>
        <taxon>Bacillati</taxon>
        <taxon>Cyanobacteriota</taxon>
        <taxon>Cyanophyceae</taxon>
        <taxon>Nostocales</taxon>
        <taxon>Tolypothrichaceae</taxon>
        <taxon>Tolypothrix</taxon>
    </lineage>
</organism>